<name>A0ABR4NNS6_9SACH</name>
<comment type="similarity">
    <text evidence="2">Belongs to the PGA52 family.</text>
</comment>
<dbReference type="EMBL" id="JBEVYD010000011">
    <property type="protein sequence ID" value="KAL3229648.1"/>
    <property type="molecule type" value="Genomic_DNA"/>
</dbReference>
<keyword evidence="6" id="KW-0326">Glycosidase</keyword>
<keyword evidence="12" id="KW-1185">Reference proteome</keyword>
<dbReference type="PANTHER" id="PTHR31737">
    <property type="entry name" value="PROTEIN TOS1"/>
    <property type="match status" value="1"/>
</dbReference>
<evidence type="ECO:0000256" key="1">
    <source>
        <dbReference type="ARBA" id="ARBA00000382"/>
    </source>
</evidence>
<comment type="catalytic activity">
    <reaction evidence="1">
        <text>Hydrolysis of (1-&gt;3)-beta-D-glucosidic linkages in (1-&gt;3)-beta-D-glucans.</text>
        <dbReference type="EC" id="3.2.1.39"/>
    </reaction>
</comment>
<gene>
    <name evidence="11" type="ORF">RNJ44_01784</name>
</gene>
<evidence type="ECO:0000256" key="8">
    <source>
        <dbReference type="SAM" id="SignalP"/>
    </source>
</evidence>
<keyword evidence="5" id="KW-0378">Hydrolase</keyword>
<evidence type="ECO:0000313" key="11">
    <source>
        <dbReference type="EMBL" id="KAL3229648.1"/>
    </source>
</evidence>
<feature type="signal peptide" evidence="8">
    <location>
        <begin position="1"/>
        <end position="20"/>
    </location>
</feature>
<evidence type="ECO:0000259" key="9">
    <source>
        <dbReference type="Pfam" id="PF10287"/>
    </source>
</evidence>
<evidence type="ECO:0000256" key="3">
    <source>
        <dbReference type="ARBA" id="ARBA00012780"/>
    </source>
</evidence>
<organism evidence="11 12">
    <name type="scientific">Nakaseomyces bracarensis</name>
    <dbReference type="NCBI Taxonomy" id="273131"/>
    <lineage>
        <taxon>Eukaryota</taxon>
        <taxon>Fungi</taxon>
        <taxon>Dikarya</taxon>
        <taxon>Ascomycota</taxon>
        <taxon>Saccharomycotina</taxon>
        <taxon>Saccharomycetes</taxon>
        <taxon>Saccharomycetales</taxon>
        <taxon>Saccharomycetaceae</taxon>
        <taxon>Nakaseomyces</taxon>
    </lineage>
</organism>
<keyword evidence="7" id="KW-0961">Cell wall biogenesis/degradation</keyword>
<feature type="chain" id="PRO_5047365289" description="glucan endo-1,3-beta-D-glucosidase" evidence="8">
    <location>
        <begin position="21"/>
        <end position="396"/>
    </location>
</feature>
<dbReference type="Pfam" id="PF10287">
    <property type="entry name" value="YJL171C_Tos1_C"/>
    <property type="match status" value="1"/>
</dbReference>
<accession>A0ABR4NNS6</accession>
<keyword evidence="4 8" id="KW-0732">Signal</keyword>
<reference evidence="11 12" key="1">
    <citation type="submission" date="2024-05" db="EMBL/GenBank/DDBJ databases">
        <title>Long read based assembly of the Candida bracarensis genome reveals expanded adhesin content.</title>
        <authorList>
            <person name="Marcet-Houben M."/>
            <person name="Ksiezopolska E."/>
            <person name="Gabaldon T."/>
        </authorList>
    </citation>
    <scope>NUCLEOTIDE SEQUENCE [LARGE SCALE GENOMIC DNA]</scope>
    <source>
        <strain evidence="11 12">CBM6</strain>
    </source>
</reference>
<dbReference type="EC" id="3.2.1.39" evidence="3"/>
<dbReference type="Gene3D" id="2.60.120.200">
    <property type="match status" value="1"/>
</dbReference>
<dbReference type="InterPro" id="IPR018805">
    <property type="entry name" value="YJL171C/Tos1_C"/>
</dbReference>
<evidence type="ECO:0000256" key="7">
    <source>
        <dbReference type="ARBA" id="ARBA00023316"/>
    </source>
</evidence>
<evidence type="ECO:0000259" key="10">
    <source>
        <dbReference type="Pfam" id="PF10290"/>
    </source>
</evidence>
<dbReference type="InterPro" id="IPR018807">
    <property type="entry name" value="YJL171C/Tos1_N"/>
</dbReference>
<evidence type="ECO:0000256" key="5">
    <source>
        <dbReference type="ARBA" id="ARBA00022801"/>
    </source>
</evidence>
<dbReference type="Pfam" id="PF10290">
    <property type="entry name" value="YJL171C_Tos1_N"/>
    <property type="match status" value="1"/>
</dbReference>
<dbReference type="PANTHER" id="PTHR31737:SF3">
    <property type="entry name" value="CELL WALL PROTEIN YJL171C"/>
    <property type="match status" value="1"/>
</dbReference>
<proteinExistence type="inferred from homology"/>
<protein>
    <recommendedName>
        <fullName evidence="3">glucan endo-1,3-beta-D-glucosidase</fullName>
        <ecNumber evidence="3">3.2.1.39</ecNumber>
    </recommendedName>
</protein>
<sequence length="396" mass="43068">MSSLITAAMALALTGSIVKGEVRGFEQIAFSNVGFTGSYTPVKKMSHLDNNSTCKCEVAEKTWFEGYDAPLSEHLSVHFRGPLTLEKFAFYQSDNFVVNNNSSDSWTRMAYYDASSQTATNVTFLNNEGEDSPCVGKALSYANEDGTASASSATVLKADNYISSGEEYSIFSTDKCPKSGVNNGCGYYRSGIPAYYGFGGQVKMFLFEFKMPTETQANSSSIEYYDMPAIWLLNDKIPRTSQYPLNANCSCWASGCGEYDIFEVMNGTERNHLYSTFHTYQGIEDLGTGIQSYGYIPRDTEGTMMGGVVFDADGNVVSFVSNSTTFDETLSASAVNALLASIPKNETLSSALKSISATAPSSTKHKSSGFSLMNAQTGIWYYIVSGLLAFTQVFVI</sequence>
<evidence type="ECO:0000313" key="12">
    <source>
        <dbReference type="Proteomes" id="UP001623330"/>
    </source>
</evidence>
<evidence type="ECO:0000256" key="4">
    <source>
        <dbReference type="ARBA" id="ARBA00022729"/>
    </source>
</evidence>
<feature type="domain" description="Cell wall protein YJL171C/Tos1 C-terminal" evidence="9">
    <location>
        <begin position="105"/>
        <end position="337"/>
    </location>
</feature>
<feature type="domain" description="Cell wall protein YJL171C/Tos1 N-terminal" evidence="10">
    <location>
        <begin position="27"/>
        <end position="93"/>
    </location>
</feature>
<evidence type="ECO:0000256" key="6">
    <source>
        <dbReference type="ARBA" id="ARBA00023295"/>
    </source>
</evidence>
<comment type="caution">
    <text evidence="11">The sequence shown here is derived from an EMBL/GenBank/DDBJ whole genome shotgun (WGS) entry which is preliminary data.</text>
</comment>
<evidence type="ECO:0000256" key="2">
    <source>
        <dbReference type="ARBA" id="ARBA00006055"/>
    </source>
</evidence>
<dbReference type="Proteomes" id="UP001623330">
    <property type="component" value="Unassembled WGS sequence"/>
</dbReference>